<evidence type="ECO:0000256" key="2">
    <source>
        <dbReference type="ARBA" id="ARBA00005684"/>
    </source>
</evidence>
<keyword evidence="6 10" id="KW-0808">Transferase</keyword>
<evidence type="ECO:0000256" key="5">
    <source>
        <dbReference type="ARBA" id="ARBA00022676"/>
    </source>
</evidence>
<gene>
    <name evidence="12" type="ORF">DES41_113121</name>
</gene>
<protein>
    <recommendedName>
        <fullName evidence="4 10">4-alpha-glucanotransferase</fullName>
        <ecNumber evidence="3 10">2.4.1.25</ecNumber>
    </recommendedName>
    <alternativeName>
        <fullName evidence="8 10">Amylomaltase</fullName>
    </alternativeName>
    <alternativeName>
        <fullName evidence="9 10">Disproportionating enzyme</fullName>
    </alternativeName>
</protein>
<reference evidence="12 13" key="1">
    <citation type="submission" date="2018-07" db="EMBL/GenBank/DDBJ databases">
        <title>Genomic Encyclopedia of Type Strains, Phase IV (KMG-IV): sequencing the most valuable type-strain genomes for metagenomic binning, comparative biology and taxonomic classification.</title>
        <authorList>
            <person name="Goeker M."/>
        </authorList>
    </citation>
    <scope>NUCLEOTIDE SEQUENCE [LARGE SCALE GENOMIC DNA]</scope>
    <source>
        <strain evidence="12 13">DSM 21634</strain>
    </source>
</reference>
<keyword evidence="13" id="KW-1185">Reference proteome</keyword>
<dbReference type="Pfam" id="PF02446">
    <property type="entry name" value="Glyco_hydro_77"/>
    <property type="match status" value="1"/>
</dbReference>
<dbReference type="AlphaFoldDB" id="A0A368XFC9"/>
<dbReference type="GO" id="GO:0005975">
    <property type="term" value="P:carbohydrate metabolic process"/>
    <property type="evidence" value="ECO:0007669"/>
    <property type="project" value="InterPro"/>
</dbReference>
<dbReference type="Pfam" id="PF21226">
    <property type="entry name" value="MalQ_N"/>
    <property type="match status" value="1"/>
</dbReference>
<evidence type="ECO:0000256" key="10">
    <source>
        <dbReference type="RuleBase" id="RU361207"/>
    </source>
</evidence>
<evidence type="ECO:0000256" key="7">
    <source>
        <dbReference type="ARBA" id="ARBA00023277"/>
    </source>
</evidence>
<accession>A0A368XFC9</accession>
<proteinExistence type="inferred from homology"/>
<feature type="domain" description="MalQ N-terminal beta-sandwich" evidence="11">
    <location>
        <begin position="58"/>
        <end position="141"/>
    </location>
</feature>
<dbReference type="PANTHER" id="PTHR32438:SF5">
    <property type="entry name" value="4-ALPHA-GLUCANOTRANSFERASE DPE1, CHLOROPLASTIC_AMYLOPLASTIC"/>
    <property type="match status" value="1"/>
</dbReference>
<comment type="catalytic activity">
    <reaction evidence="1 10">
        <text>Transfers a segment of a (1-&gt;4)-alpha-D-glucan to a new position in an acceptor, which may be glucose or a (1-&gt;4)-alpha-D-glucan.</text>
        <dbReference type="EC" id="2.4.1.25"/>
    </reaction>
</comment>
<dbReference type="Proteomes" id="UP000252884">
    <property type="component" value="Unassembled WGS sequence"/>
</dbReference>
<dbReference type="InterPro" id="IPR003385">
    <property type="entry name" value="Glyco_hydro_77"/>
</dbReference>
<dbReference type="Gene3D" id="3.20.20.80">
    <property type="entry name" value="Glycosidases"/>
    <property type="match status" value="1"/>
</dbReference>
<name>A0A368XFC9_9BURK</name>
<keyword evidence="5 10" id="KW-0328">Glycosyltransferase</keyword>
<dbReference type="SUPFAM" id="SSF51445">
    <property type="entry name" value="(Trans)glycosidases"/>
    <property type="match status" value="1"/>
</dbReference>
<evidence type="ECO:0000256" key="1">
    <source>
        <dbReference type="ARBA" id="ARBA00000439"/>
    </source>
</evidence>
<evidence type="ECO:0000259" key="11">
    <source>
        <dbReference type="Pfam" id="PF21226"/>
    </source>
</evidence>
<evidence type="ECO:0000256" key="4">
    <source>
        <dbReference type="ARBA" id="ARBA00020295"/>
    </source>
</evidence>
<sequence length="698" mass="75619">MSAGASPEDWARCAAAAGVLERYEAFDGSERRVPEAALRRALAAMGMAPDGPGTPAGLPACHVLREGQPLQLRWQATDDTPAQWELQDEELVGAPALAHGAVAFAAGTASIAHSAALAPGYYRLRVRTAAGRQQCRVAVAPARCWAPAALQHGARWWGYTVQLYALRSAHNCGIGDFGDLRRLVDLAAAQGAAFIGLNPLHALFPHQPERASPYSPSSRLALNPLYLDLEAVVAASDCAEARVLWNDAAYQQRLQALRDGELVDYAAVAAAKEELLAVVWRHVDAQHAWPAAGSRAFRAFLLEQRARLGMHAIYEALQAHLAQRHSGIGGWQDWPEDYRDPQGAAVQAFCAMHADSVRYRMWLQFLAEQQLADVQAHARRAGMPIGLYRDLAVGVDPGGSETWLRPQLYALDMRIGAPPDLLQPSGQDWGLAPPTPPALRATGYQPFIDTLRANMRSAGALRLDHVMVLMRLFWTGADGGVYVRYPAEDLMGLLALESHRQRCLVVGEDLGTVPAEMQTAMQQGCVLSYRPLMFAQDAQGRFTAPAGFPAQAFAAFGTHDLPTLAGFWQGLDLQLQQQLGQHVDLPAAQRQRAAVRQALLQALAQAGLWPAAADAPAQVDTALLAAVHAYLAGTPCWLLGVQLEDATLQPLQVNLPGTREDQFPNWRRKLGPALEALADHPGLQAVVQALARRSWRAP</sequence>
<dbReference type="GO" id="GO:0004134">
    <property type="term" value="F:4-alpha-glucanotransferase activity"/>
    <property type="evidence" value="ECO:0007669"/>
    <property type="project" value="UniProtKB-EC"/>
</dbReference>
<comment type="similarity">
    <text evidence="2 10">Belongs to the disproportionating enzyme family.</text>
</comment>
<dbReference type="NCBIfam" id="TIGR00217">
    <property type="entry name" value="malQ"/>
    <property type="match status" value="1"/>
</dbReference>
<evidence type="ECO:0000256" key="6">
    <source>
        <dbReference type="ARBA" id="ARBA00022679"/>
    </source>
</evidence>
<dbReference type="EC" id="2.4.1.25" evidence="3 10"/>
<keyword evidence="7 10" id="KW-0119">Carbohydrate metabolism</keyword>
<dbReference type="OrthoDB" id="9761577at2"/>
<evidence type="ECO:0000313" key="13">
    <source>
        <dbReference type="Proteomes" id="UP000252884"/>
    </source>
</evidence>
<evidence type="ECO:0000256" key="8">
    <source>
        <dbReference type="ARBA" id="ARBA00031423"/>
    </source>
</evidence>
<evidence type="ECO:0000313" key="12">
    <source>
        <dbReference type="EMBL" id="RCW65197.1"/>
    </source>
</evidence>
<organism evidence="12 13">
    <name type="scientific">Pseudorhodoferax soli</name>
    <dbReference type="NCBI Taxonomy" id="545864"/>
    <lineage>
        <taxon>Bacteria</taxon>
        <taxon>Pseudomonadati</taxon>
        <taxon>Pseudomonadota</taxon>
        <taxon>Betaproteobacteria</taxon>
        <taxon>Burkholderiales</taxon>
        <taxon>Comamonadaceae</taxon>
    </lineage>
</organism>
<dbReference type="RefSeq" id="WP_114471985.1">
    <property type="nucleotide sequence ID" value="NZ_QPJK01000013.1"/>
</dbReference>
<evidence type="ECO:0000256" key="3">
    <source>
        <dbReference type="ARBA" id="ARBA00012560"/>
    </source>
</evidence>
<dbReference type="InterPro" id="IPR048458">
    <property type="entry name" value="MalQ_N"/>
</dbReference>
<comment type="caution">
    <text evidence="12">The sequence shown here is derived from an EMBL/GenBank/DDBJ whole genome shotgun (WGS) entry which is preliminary data.</text>
</comment>
<dbReference type="PANTHER" id="PTHR32438">
    <property type="entry name" value="4-ALPHA-GLUCANOTRANSFERASE DPE1, CHLOROPLASTIC/AMYLOPLASTIC"/>
    <property type="match status" value="1"/>
</dbReference>
<dbReference type="InterPro" id="IPR017853">
    <property type="entry name" value="GH"/>
</dbReference>
<dbReference type="EMBL" id="QPJK01000013">
    <property type="protein sequence ID" value="RCW65197.1"/>
    <property type="molecule type" value="Genomic_DNA"/>
</dbReference>
<evidence type="ECO:0000256" key="9">
    <source>
        <dbReference type="ARBA" id="ARBA00031501"/>
    </source>
</evidence>